<dbReference type="GO" id="GO:0004144">
    <property type="term" value="F:diacylglycerol O-acyltransferase activity"/>
    <property type="evidence" value="ECO:0007669"/>
    <property type="project" value="UniProtKB-UniRule"/>
</dbReference>
<evidence type="ECO:0000256" key="9">
    <source>
        <dbReference type="ARBA" id="ARBA00022798"/>
    </source>
</evidence>
<dbReference type="InterPro" id="IPR007130">
    <property type="entry name" value="DAGAT"/>
</dbReference>
<dbReference type="PANTHER" id="PTHR12317">
    <property type="entry name" value="DIACYLGLYCEROL O-ACYLTRANSFERASE"/>
    <property type="match status" value="1"/>
</dbReference>
<evidence type="ECO:0000256" key="14">
    <source>
        <dbReference type="ARBA" id="ARBA00023315"/>
    </source>
</evidence>
<keyword evidence="7" id="KW-0808">Transferase</keyword>
<evidence type="ECO:0000256" key="4">
    <source>
        <dbReference type="ARBA" id="ARBA00005420"/>
    </source>
</evidence>
<evidence type="ECO:0000256" key="16">
    <source>
        <dbReference type="RuleBase" id="RU367023"/>
    </source>
</evidence>
<dbReference type="GO" id="GO:0006071">
    <property type="term" value="P:glycerol metabolic process"/>
    <property type="evidence" value="ECO:0007669"/>
    <property type="project" value="UniProtKB-UniRule"/>
</dbReference>
<keyword evidence="18" id="KW-1185">Reference proteome</keyword>
<gene>
    <name evidence="17" type="ORF">AMAG_06336</name>
</gene>
<dbReference type="EMBL" id="GG745338">
    <property type="protein sequence ID" value="KNE61519.1"/>
    <property type="molecule type" value="Genomic_DNA"/>
</dbReference>
<sequence length="342" mass="39101">MSSFWFASLRESLERTKPTIGMLIWLLIMDISPVLSLVLLYFHTTRVLFFAYVAWVWLWDKAPEAGGRRFDYVRRMQHWKWMAAYFPVEIRKDGELDPNRSYIVGCHPHGIMTFGAWINFGTEATGFSDLFPGIKLSMLTLSANFKLPILRDLLMALGMASVSRKSIESIIRQGPGHSVAIVIGGAQESLHAAPRTLDLVLKKRLGFIKVAILNGALLVPALTFGENDVFDLSVMPDGSLGWRMQQWSKRTLGWAMSTYRGRRVFPLGTLPYQHRIMTVMGKAVDPEEVVGHPIDPQNLTRNELVEITDKVHRAYIDRIYEVWNKYKDELAPHRIKELELVE</sequence>
<keyword evidence="8 16" id="KW-0812">Transmembrane</keyword>
<dbReference type="AlphaFoldDB" id="A0A0L0SG88"/>
<keyword evidence="13 16" id="KW-0472">Membrane</keyword>
<evidence type="ECO:0000256" key="12">
    <source>
        <dbReference type="ARBA" id="ARBA00023098"/>
    </source>
</evidence>
<evidence type="ECO:0000256" key="10">
    <source>
        <dbReference type="ARBA" id="ARBA00022824"/>
    </source>
</evidence>
<keyword evidence="10 16" id="KW-0256">Endoplasmic reticulum</keyword>
<dbReference type="OrthoDB" id="264532at2759"/>
<evidence type="ECO:0000313" key="18">
    <source>
        <dbReference type="Proteomes" id="UP000054350"/>
    </source>
</evidence>
<reference evidence="17 18" key="1">
    <citation type="submission" date="2009-11" db="EMBL/GenBank/DDBJ databases">
        <title>Annotation of Allomyces macrogynus ATCC 38327.</title>
        <authorList>
            <consortium name="The Broad Institute Genome Sequencing Platform"/>
            <person name="Russ C."/>
            <person name="Cuomo C."/>
            <person name="Burger G."/>
            <person name="Gray M.W."/>
            <person name="Holland P.W.H."/>
            <person name="King N."/>
            <person name="Lang F.B.F."/>
            <person name="Roger A.J."/>
            <person name="Ruiz-Trillo I."/>
            <person name="Young S.K."/>
            <person name="Zeng Q."/>
            <person name="Gargeya S."/>
            <person name="Fitzgerald M."/>
            <person name="Haas B."/>
            <person name="Abouelleil A."/>
            <person name="Alvarado L."/>
            <person name="Arachchi H.M."/>
            <person name="Berlin A."/>
            <person name="Chapman S.B."/>
            <person name="Gearin G."/>
            <person name="Goldberg J."/>
            <person name="Griggs A."/>
            <person name="Gujja S."/>
            <person name="Hansen M."/>
            <person name="Heiman D."/>
            <person name="Howarth C."/>
            <person name="Larimer J."/>
            <person name="Lui A."/>
            <person name="MacDonald P.J.P."/>
            <person name="McCowen C."/>
            <person name="Montmayeur A."/>
            <person name="Murphy C."/>
            <person name="Neiman D."/>
            <person name="Pearson M."/>
            <person name="Priest M."/>
            <person name="Roberts A."/>
            <person name="Saif S."/>
            <person name="Shea T."/>
            <person name="Sisk P."/>
            <person name="Stolte C."/>
            <person name="Sykes S."/>
            <person name="Wortman J."/>
            <person name="Nusbaum C."/>
            <person name="Birren B."/>
        </authorList>
    </citation>
    <scope>NUCLEOTIDE SEQUENCE [LARGE SCALE GENOMIC DNA]</scope>
    <source>
        <strain evidence="17 18">ATCC 38327</strain>
    </source>
</reference>
<evidence type="ECO:0000256" key="11">
    <source>
        <dbReference type="ARBA" id="ARBA00022989"/>
    </source>
</evidence>
<dbReference type="VEuPathDB" id="FungiDB:AMAG_06336"/>
<keyword evidence="14 16" id="KW-0012">Acyltransferase</keyword>
<comment type="similarity">
    <text evidence="4 16">Belongs to the diacylglycerol acyltransferase family.</text>
</comment>
<dbReference type="GO" id="GO:0005789">
    <property type="term" value="C:endoplasmic reticulum membrane"/>
    <property type="evidence" value="ECO:0007669"/>
    <property type="project" value="UniProtKB-SubCell"/>
</dbReference>
<name>A0A0L0SG88_ALLM3</name>
<dbReference type="CDD" id="cd07987">
    <property type="entry name" value="LPLAT_MGAT-like"/>
    <property type="match status" value="1"/>
</dbReference>
<reference evidence="17 18" key="2">
    <citation type="submission" date="2009-11" db="EMBL/GenBank/DDBJ databases">
        <title>The Genome Sequence of Allomyces macrogynus strain ATCC 38327.</title>
        <authorList>
            <consortium name="The Broad Institute Genome Sequencing Platform"/>
            <person name="Russ C."/>
            <person name="Cuomo C."/>
            <person name="Shea T."/>
            <person name="Young S.K."/>
            <person name="Zeng Q."/>
            <person name="Koehrsen M."/>
            <person name="Haas B."/>
            <person name="Borodovsky M."/>
            <person name="Guigo R."/>
            <person name="Alvarado L."/>
            <person name="Berlin A."/>
            <person name="Borenstein D."/>
            <person name="Chen Z."/>
            <person name="Engels R."/>
            <person name="Freedman E."/>
            <person name="Gellesch M."/>
            <person name="Goldberg J."/>
            <person name="Griggs A."/>
            <person name="Gujja S."/>
            <person name="Heiman D."/>
            <person name="Hepburn T."/>
            <person name="Howarth C."/>
            <person name="Jen D."/>
            <person name="Larson L."/>
            <person name="Lewis B."/>
            <person name="Mehta T."/>
            <person name="Park D."/>
            <person name="Pearson M."/>
            <person name="Roberts A."/>
            <person name="Saif S."/>
            <person name="Shenoy N."/>
            <person name="Sisk P."/>
            <person name="Stolte C."/>
            <person name="Sykes S."/>
            <person name="Walk T."/>
            <person name="White J."/>
            <person name="Yandava C."/>
            <person name="Burger G."/>
            <person name="Gray M.W."/>
            <person name="Holland P.W.H."/>
            <person name="King N."/>
            <person name="Lang F.B.F."/>
            <person name="Roger A.J."/>
            <person name="Ruiz-Trillo I."/>
            <person name="Lander E."/>
            <person name="Nusbaum C."/>
        </authorList>
    </citation>
    <scope>NUCLEOTIDE SEQUENCE [LARGE SCALE GENOMIC DNA]</scope>
    <source>
        <strain evidence="17 18">ATCC 38327</strain>
    </source>
</reference>
<evidence type="ECO:0000256" key="3">
    <source>
        <dbReference type="ARBA" id="ARBA00005189"/>
    </source>
</evidence>
<comment type="pathway">
    <text evidence="2 16">Glycerolipid metabolism; triacylglycerol biosynthesis.</text>
</comment>
<evidence type="ECO:0000256" key="6">
    <source>
        <dbReference type="ARBA" id="ARBA00022516"/>
    </source>
</evidence>
<dbReference type="GO" id="GO:0019432">
    <property type="term" value="P:triglyceride biosynthetic process"/>
    <property type="evidence" value="ECO:0007669"/>
    <property type="project" value="UniProtKB-UniRule"/>
</dbReference>
<dbReference type="Proteomes" id="UP000054350">
    <property type="component" value="Unassembled WGS sequence"/>
</dbReference>
<dbReference type="STRING" id="578462.A0A0L0SG88"/>
<dbReference type="Pfam" id="PF03982">
    <property type="entry name" value="DAGAT"/>
    <property type="match status" value="1"/>
</dbReference>
<evidence type="ECO:0000256" key="15">
    <source>
        <dbReference type="ARBA" id="ARBA00048109"/>
    </source>
</evidence>
<comment type="pathway">
    <text evidence="3">Lipid metabolism.</text>
</comment>
<evidence type="ECO:0000313" key="17">
    <source>
        <dbReference type="EMBL" id="KNE61518.1"/>
    </source>
</evidence>
<dbReference type="eggNOG" id="KOG0831">
    <property type="taxonomic scope" value="Eukaryota"/>
</dbReference>
<organism evidence="17 18">
    <name type="scientific">Allomyces macrogynus (strain ATCC 38327)</name>
    <name type="common">Allomyces javanicus var. macrogynus</name>
    <dbReference type="NCBI Taxonomy" id="578462"/>
    <lineage>
        <taxon>Eukaryota</taxon>
        <taxon>Fungi</taxon>
        <taxon>Fungi incertae sedis</taxon>
        <taxon>Blastocladiomycota</taxon>
        <taxon>Blastocladiomycetes</taxon>
        <taxon>Blastocladiales</taxon>
        <taxon>Blastocladiaceae</taxon>
        <taxon>Allomyces</taxon>
    </lineage>
</organism>
<accession>A0A0L0SG88</accession>
<comment type="catalytic activity">
    <reaction evidence="15 16">
        <text>an acyl-CoA + a 1,2-diacyl-sn-glycerol = a triacyl-sn-glycerol + CoA</text>
        <dbReference type="Rhea" id="RHEA:10868"/>
        <dbReference type="ChEBI" id="CHEBI:17815"/>
        <dbReference type="ChEBI" id="CHEBI:57287"/>
        <dbReference type="ChEBI" id="CHEBI:58342"/>
        <dbReference type="ChEBI" id="CHEBI:64615"/>
        <dbReference type="EC" id="2.3.1.20"/>
    </reaction>
</comment>
<evidence type="ECO:0000256" key="8">
    <source>
        <dbReference type="ARBA" id="ARBA00022692"/>
    </source>
</evidence>
<feature type="transmembrane region" description="Helical" evidence="16">
    <location>
        <begin position="20"/>
        <end position="42"/>
    </location>
</feature>
<proteinExistence type="inferred from homology"/>
<keyword evidence="9" id="KW-0319">Glycerol metabolism</keyword>
<dbReference type="UniPathway" id="UPA00282"/>
<evidence type="ECO:0000256" key="7">
    <source>
        <dbReference type="ARBA" id="ARBA00022679"/>
    </source>
</evidence>
<dbReference type="OMA" id="GTWIRFF"/>
<comment type="subcellular location">
    <subcellularLocation>
        <location evidence="1 16">Endoplasmic reticulum membrane</location>
        <topology evidence="1 16">Multi-pass membrane protein</topology>
    </subcellularLocation>
</comment>
<evidence type="ECO:0000256" key="13">
    <source>
        <dbReference type="ARBA" id="ARBA00023136"/>
    </source>
</evidence>
<dbReference type="EC" id="2.3.1.20" evidence="5 16"/>
<evidence type="ECO:0000256" key="1">
    <source>
        <dbReference type="ARBA" id="ARBA00004477"/>
    </source>
</evidence>
<keyword evidence="12 16" id="KW-0443">Lipid metabolism</keyword>
<evidence type="ECO:0000256" key="5">
    <source>
        <dbReference type="ARBA" id="ARBA00013244"/>
    </source>
</evidence>
<dbReference type="PANTHER" id="PTHR12317:SF0">
    <property type="entry name" value="ACYLTRANSFERASE"/>
    <property type="match status" value="1"/>
</dbReference>
<comment type="caution">
    <text evidence="16">Lacks conserved residue(s) required for the propagation of feature annotation.</text>
</comment>
<protein>
    <recommendedName>
        <fullName evidence="5 16">Diacylglycerol O-acyltransferase</fullName>
        <ecNumber evidence="5 16">2.3.1.20</ecNumber>
    </recommendedName>
</protein>
<keyword evidence="11 16" id="KW-1133">Transmembrane helix</keyword>
<keyword evidence="6 16" id="KW-0444">Lipid biosynthesis</keyword>
<comment type="function">
    <text evidence="16">Catalyzes the terminal and only committed step in triacylglycerol synthesis by using diacylglycerol and fatty acyl CoA as substrates.</text>
</comment>
<evidence type="ECO:0000256" key="2">
    <source>
        <dbReference type="ARBA" id="ARBA00004771"/>
    </source>
</evidence>
<dbReference type="EMBL" id="GG745338">
    <property type="protein sequence ID" value="KNE61518.1"/>
    <property type="molecule type" value="Genomic_DNA"/>
</dbReference>